<accession>A0ABS8GEZ5</accession>
<proteinExistence type="predicted"/>
<organism evidence="1 2">
    <name type="scientific">Arthrobacter gengyunqii</name>
    <dbReference type="NCBI Taxonomy" id="2886940"/>
    <lineage>
        <taxon>Bacteria</taxon>
        <taxon>Bacillati</taxon>
        <taxon>Actinomycetota</taxon>
        <taxon>Actinomycetes</taxon>
        <taxon>Micrococcales</taxon>
        <taxon>Micrococcaceae</taxon>
        <taxon>Arthrobacter</taxon>
    </lineage>
</organism>
<comment type="caution">
    <text evidence="1">The sequence shown here is derived from an EMBL/GenBank/DDBJ whole genome shotgun (WGS) entry which is preliminary data.</text>
</comment>
<dbReference type="Proteomes" id="UP001139168">
    <property type="component" value="Unassembled WGS sequence"/>
</dbReference>
<protein>
    <recommendedName>
        <fullName evidence="3">DUF2071 domain-containing protein</fullName>
    </recommendedName>
</protein>
<evidence type="ECO:0008006" key="3">
    <source>
        <dbReference type="Google" id="ProtNLM"/>
    </source>
</evidence>
<keyword evidence="2" id="KW-1185">Reference proteome</keyword>
<sequence length="191" mass="20650">MDEARVQLWWLPVGAGGHVVIHTSRWWECVRARLDHRAPQPLFHSALIVRLGGAEYVIEMSPAWGRHDPARGVVATGPVGLGWLGRSRLFRYEVRCWRDGVLPDRAFAAAAPVEFRLSPSAGAAMLQRAAQVPRHVWGRRVPGSADMWNSNSLVSWLLHGAGIDAGTIRPPHGGSAPGWAAGLAAASVSPP</sequence>
<name>A0ABS8GEZ5_9MICC</name>
<evidence type="ECO:0000313" key="1">
    <source>
        <dbReference type="EMBL" id="MCC3264557.1"/>
    </source>
</evidence>
<dbReference type="EMBL" id="JAJFZQ010000001">
    <property type="protein sequence ID" value="MCC3264557.1"/>
    <property type="molecule type" value="Genomic_DNA"/>
</dbReference>
<gene>
    <name evidence="1" type="ORF">LJ752_00630</name>
</gene>
<reference evidence="1" key="1">
    <citation type="submission" date="2021-10" db="EMBL/GenBank/DDBJ databases">
        <title>Novel species in genus Arthrobacter.</title>
        <authorList>
            <person name="Liu Y."/>
        </authorList>
    </citation>
    <scope>NUCLEOTIDE SEQUENCE</scope>
    <source>
        <strain evidence="1">Zg-Y786</strain>
    </source>
</reference>
<evidence type="ECO:0000313" key="2">
    <source>
        <dbReference type="Proteomes" id="UP001139168"/>
    </source>
</evidence>
<dbReference type="RefSeq" id="WP_227889414.1">
    <property type="nucleotide sequence ID" value="NZ_JAJFZQ010000001.1"/>
</dbReference>